<dbReference type="EMBL" id="BANC01000011">
    <property type="protein sequence ID" value="GAN78949.1"/>
    <property type="molecule type" value="Genomic_DNA"/>
</dbReference>
<evidence type="ECO:0000313" key="3">
    <source>
        <dbReference type="EMBL" id="GAN78949.1"/>
    </source>
</evidence>
<proteinExistence type="predicted"/>
<keyword evidence="2" id="KW-1133">Transmembrane helix</keyword>
<evidence type="ECO:0000256" key="1">
    <source>
        <dbReference type="SAM" id="MobiDB-lite"/>
    </source>
</evidence>
<name>A0A0D6PDK4_9PROT</name>
<comment type="caution">
    <text evidence="3">The sequence shown here is derived from an EMBL/GenBank/DDBJ whole genome shotgun (WGS) entry which is preliminary data.</text>
</comment>
<feature type="compositionally biased region" description="Pro residues" evidence="1">
    <location>
        <begin position="145"/>
        <end position="155"/>
    </location>
</feature>
<dbReference type="PRINTS" id="PR01217">
    <property type="entry name" value="PRICHEXTENSN"/>
</dbReference>
<keyword evidence="2" id="KW-0472">Membrane</keyword>
<protein>
    <submittedName>
        <fullName evidence="3">TonB periplasmic protein</fullName>
    </submittedName>
</protein>
<dbReference type="Gene3D" id="3.30.1150.10">
    <property type="match status" value="1"/>
</dbReference>
<evidence type="ECO:0000313" key="4">
    <source>
        <dbReference type="Proteomes" id="UP000032668"/>
    </source>
</evidence>
<feature type="compositionally biased region" description="Pro residues" evidence="1">
    <location>
        <begin position="74"/>
        <end position="133"/>
    </location>
</feature>
<dbReference type="RefSeq" id="WP_048877431.1">
    <property type="nucleotide sequence ID" value="NZ_BANC01000011.1"/>
</dbReference>
<accession>A0A0D6PDK4</accession>
<feature type="compositionally biased region" description="Polar residues" evidence="1">
    <location>
        <begin position="48"/>
        <end position="57"/>
    </location>
</feature>
<feature type="compositionally biased region" description="Polar residues" evidence="1">
    <location>
        <begin position="175"/>
        <end position="199"/>
    </location>
</feature>
<dbReference type="OrthoDB" id="7285099at2"/>
<keyword evidence="4" id="KW-1185">Reference proteome</keyword>
<organism evidence="3 4">
    <name type="scientific">Acidocella aminolytica 101 = DSM 11237</name>
    <dbReference type="NCBI Taxonomy" id="1120923"/>
    <lineage>
        <taxon>Bacteria</taxon>
        <taxon>Pseudomonadati</taxon>
        <taxon>Pseudomonadota</taxon>
        <taxon>Alphaproteobacteria</taxon>
        <taxon>Acetobacterales</taxon>
        <taxon>Acidocellaceae</taxon>
        <taxon>Acidocella</taxon>
    </lineage>
</organism>
<evidence type="ECO:0000256" key="2">
    <source>
        <dbReference type="SAM" id="Phobius"/>
    </source>
</evidence>
<feature type="region of interest" description="Disordered" evidence="1">
    <location>
        <begin position="42"/>
        <end position="220"/>
    </location>
</feature>
<reference evidence="3 4" key="1">
    <citation type="submission" date="2012-11" db="EMBL/GenBank/DDBJ databases">
        <title>Whole genome sequence of Acidocella aminolytica 101 = DSM 11237.</title>
        <authorList>
            <person name="Azuma Y."/>
            <person name="Higashiura N."/>
            <person name="Hirakawa H."/>
            <person name="Matsushita K."/>
        </authorList>
    </citation>
    <scope>NUCLEOTIDE SEQUENCE [LARGE SCALE GENOMIC DNA]</scope>
    <source>
        <strain evidence="4">101 / DSM 11237</strain>
    </source>
</reference>
<dbReference type="STRING" id="1120923.SAMN02746095_01820"/>
<feature type="transmembrane region" description="Helical" evidence="2">
    <location>
        <begin position="9"/>
        <end position="29"/>
    </location>
</feature>
<sequence>MDRDLRRSAIVSFIVHAAIIVAAIVTLPMQPLNTSADESVDVDLVGPTQPQTAQNTGKVAAPSNTPVPHKGPVNPKPPQPRPVQAPPPPPPPPPPAPEQKPTPTPPTPAPPPPPPTPAPTPVPTPPPPPPKPPQKQTSEEKQPEKPQPAKKPPAPAKSATHQQHEVKTPLPLSKNVLNTLSQLRVNQKQEKPPTSQYNPDQGGAPHGGGSPNSTANSGLSEADRNAIGAHVRPCWGIDAGAPGIQNFSVQLLVTTDASGTVREAVVAPASQGNMGNPIYSAYAQRAIAAVENYQCATLPLPSYMLGKVHTFLFNFTP</sequence>
<gene>
    <name evidence="3" type="ORF">Aam_011_070</name>
</gene>
<dbReference type="Proteomes" id="UP000032668">
    <property type="component" value="Unassembled WGS sequence"/>
</dbReference>
<dbReference type="AlphaFoldDB" id="A0A0D6PDK4"/>
<keyword evidence="2" id="KW-0812">Transmembrane</keyword>